<dbReference type="InterPro" id="IPR005625">
    <property type="entry name" value="PepSY-ass_TM"/>
</dbReference>
<evidence type="ECO:0000256" key="1">
    <source>
        <dbReference type="SAM" id="Phobius"/>
    </source>
</evidence>
<dbReference type="Proteomes" id="UP000003167">
    <property type="component" value="Unassembled WGS sequence"/>
</dbReference>
<keyword evidence="1" id="KW-1133">Transmembrane helix</keyword>
<dbReference type="AlphaFoldDB" id="H1HM51"/>
<evidence type="ECO:0008006" key="4">
    <source>
        <dbReference type="Google" id="ProtNLM"/>
    </source>
</evidence>
<evidence type="ECO:0000313" key="3">
    <source>
        <dbReference type="Proteomes" id="UP000003167"/>
    </source>
</evidence>
<protein>
    <recommendedName>
        <fullName evidence="4">PepSY domain-containing protein</fullName>
    </recommendedName>
</protein>
<dbReference type="EMBL" id="AGEK01000023">
    <property type="protein sequence ID" value="EHO70844.1"/>
    <property type="molecule type" value="Genomic_DNA"/>
</dbReference>
<dbReference type="HOGENOM" id="CLU_540431_0_0_10"/>
<feature type="transmembrane region" description="Helical" evidence="1">
    <location>
        <begin position="250"/>
        <end position="268"/>
    </location>
</feature>
<keyword evidence="1" id="KW-0472">Membrane</keyword>
<dbReference type="STRING" id="999422.HMPREF9944_01245"/>
<name>H1HM51_9BACT</name>
<dbReference type="PATRIC" id="fig|999422.3.peg.1284"/>
<feature type="transmembrane region" description="Helical" evidence="1">
    <location>
        <begin position="201"/>
        <end position="230"/>
    </location>
</feature>
<comment type="caution">
    <text evidence="2">The sequence shown here is derived from an EMBL/GenBank/DDBJ whole genome shotgun (WGS) entry which is preliminary data.</text>
</comment>
<dbReference type="Pfam" id="PF03929">
    <property type="entry name" value="PepSY_TM"/>
    <property type="match status" value="1"/>
</dbReference>
<accession>H1HM51</accession>
<organism evidence="2 3">
    <name type="scientific">Segatella maculosa OT 289</name>
    <dbReference type="NCBI Taxonomy" id="999422"/>
    <lineage>
        <taxon>Bacteria</taxon>
        <taxon>Pseudomonadati</taxon>
        <taxon>Bacteroidota</taxon>
        <taxon>Bacteroidia</taxon>
        <taxon>Bacteroidales</taxon>
        <taxon>Prevotellaceae</taxon>
        <taxon>Segatella</taxon>
    </lineage>
</organism>
<feature type="transmembrane region" description="Helical" evidence="1">
    <location>
        <begin position="12"/>
        <end position="31"/>
    </location>
</feature>
<reference evidence="2 3" key="1">
    <citation type="submission" date="2011-12" db="EMBL/GenBank/DDBJ databases">
        <title>The Genome Sequence of Prevotella maculosa OT 289.</title>
        <authorList>
            <consortium name="The Broad Institute Genome Sequencing Platform"/>
            <person name="Earl A."/>
            <person name="Ward D."/>
            <person name="Feldgarden M."/>
            <person name="Gevers D."/>
            <person name="Izard J."/>
            <person name="Blanton J.M."/>
            <person name="Mathney J."/>
            <person name="Tanner A.C."/>
            <person name="Dewhirst F.E."/>
            <person name="Young S.K."/>
            <person name="Zeng Q."/>
            <person name="Gargeya S."/>
            <person name="Fitzgerald M."/>
            <person name="Haas B."/>
            <person name="Abouelleil A."/>
            <person name="Alvarado L."/>
            <person name="Arachchi H.M."/>
            <person name="Berlin A."/>
            <person name="Chapman S.B."/>
            <person name="Gearin G."/>
            <person name="Goldberg J."/>
            <person name="Griggs A."/>
            <person name="Gujja S."/>
            <person name="Hansen M."/>
            <person name="Heiman D."/>
            <person name="Howarth C."/>
            <person name="Larimer J."/>
            <person name="Lui A."/>
            <person name="MacDonald P.J.P."/>
            <person name="McCowen C."/>
            <person name="Montmayeur A."/>
            <person name="Murphy C."/>
            <person name="Neiman D."/>
            <person name="Pearson M."/>
            <person name="Priest M."/>
            <person name="Roberts A."/>
            <person name="Saif S."/>
            <person name="Shea T."/>
            <person name="Sisk P."/>
            <person name="Stolte C."/>
            <person name="Sykes S."/>
            <person name="Wortman J."/>
            <person name="Nusbaum C."/>
            <person name="Birren B."/>
        </authorList>
    </citation>
    <scope>NUCLEOTIDE SEQUENCE [LARGE SCALE GENOMIC DNA]</scope>
    <source>
        <strain evidence="2 3">OT 289</strain>
    </source>
</reference>
<keyword evidence="3" id="KW-1185">Reference proteome</keyword>
<dbReference type="OrthoDB" id="1111139at2"/>
<keyword evidence="1" id="KW-0812">Transmembrane</keyword>
<feature type="transmembrane region" description="Helical" evidence="1">
    <location>
        <begin position="442"/>
        <end position="466"/>
    </location>
</feature>
<dbReference type="PANTHER" id="PTHR34219">
    <property type="entry name" value="IRON-REGULATED INNER MEMBRANE PROTEIN-RELATED"/>
    <property type="match status" value="1"/>
</dbReference>
<proteinExistence type="predicted"/>
<sequence>MKKSTWHKHHKWLGIVLGFFLLMFCLSGLVLNHPTLFSALNVSRKYLPASYQYRQWNQGLLRGSLKWHDHIMLYGNNGIWLTDSTATTFKDDNQGFPSGTDHRNIRGLALLPGNRLFAAGQYGLYERTGQRWTHISLPKDEDEKLCDITAKGDSLIVTSRSFVYLATPPYRQFRRIMLRPASHSDGKVSLFRTVWLLHSGAIFGTVGILFVDFIALVLLFLCLTGIAYWLLPSRNKSRWRRFLSEWHDKIGKISLVFTLFLCLTGWLLRPPALLAIASGRVPPLPFSTLDNPNSWTDRLRSLRYDAVKGDWLLYSSDGFYVLQTLQSAPQSVPVQPPVSVMGINVETQDTNGYWLIGSFSGMYIWDRATDIIADYYTHAPALPNNGMPFGTHAIAGYTNDFGEHERIADYNDGCPGLNMPPEMRTLPMSLRNVCLEIHTGRIYTFLGSGTLLYIFIIGMGIIWCLWSGWKIRHQARKAPEESEGNK</sequence>
<dbReference type="RefSeq" id="WP_008565161.1">
    <property type="nucleotide sequence ID" value="NZ_JH594502.1"/>
</dbReference>
<gene>
    <name evidence="2" type="ORF">HMPREF9944_01245</name>
</gene>
<evidence type="ECO:0000313" key="2">
    <source>
        <dbReference type="EMBL" id="EHO70844.1"/>
    </source>
</evidence>